<name>A0A2P2DZL4_9LEPT</name>
<dbReference type="AlphaFoldDB" id="A0A2P2DZL4"/>
<dbReference type="CDD" id="cd02012">
    <property type="entry name" value="TPP_TK"/>
    <property type="match status" value="1"/>
</dbReference>
<keyword evidence="8" id="KW-1185">Reference proteome</keyword>
<dbReference type="InterPro" id="IPR005474">
    <property type="entry name" value="Transketolase_N"/>
</dbReference>
<dbReference type="OrthoDB" id="8732661at2"/>
<dbReference type="Gene3D" id="3.40.50.970">
    <property type="match status" value="1"/>
</dbReference>
<dbReference type="PANTHER" id="PTHR47514:SF1">
    <property type="entry name" value="TRANSKETOLASE N-TERMINAL SECTION-RELATED"/>
    <property type="match status" value="1"/>
</dbReference>
<gene>
    <name evidence="7" type="primary">tktN</name>
    <name evidence="7" type="ORF">LPTSP4_15860</name>
</gene>
<proteinExistence type="inferred from homology"/>
<reference evidence="7 8" key="1">
    <citation type="submission" date="2018-02" db="EMBL/GenBank/DDBJ databases">
        <title>Novel Leptospira species isolated from soil and water in Japan.</title>
        <authorList>
            <person name="Nakao R."/>
            <person name="Masuzawa T."/>
        </authorList>
    </citation>
    <scope>NUCLEOTIDE SEQUENCE [LARGE SCALE GENOMIC DNA]</scope>
    <source>
        <strain evidence="7 8">YH101</strain>
    </source>
</reference>
<sequence>MSIVEVAKEFAKNIRIQVIKMVTAANSGHPGGPLGLADIYAALYTKILKHDPKNPEWEERDRLILSNGHVCAVRYAAMGLSGYFPVEDLLTFRNINSYLQGHPSTRYMKGIESSSGSLGQGLSVSVGLALGAKLKKQNHKVYVCISDGECGEGMTWEAAQSAVHYKMDNLIAFMDRNFIQIDGNTEEVMRLEPLGEKFKTFGWNVLYADGHNMEEIFSAFEAASVQNGAPTLIVFKTILGKGVSYMENNAKWHGTPPNKEQEAQALAELS</sequence>
<evidence type="ECO:0000313" key="8">
    <source>
        <dbReference type="Proteomes" id="UP000245133"/>
    </source>
</evidence>
<protein>
    <submittedName>
        <fullName evidence="7">Transketolase</fullName>
    </submittedName>
</protein>
<dbReference type="InterPro" id="IPR049557">
    <property type="entry name" value="Transketolase_CS"/>
</dbReference>
<comment type="caution">
    <text evidence="7">The sequence shown here is derived from an EMBL/GenBank/DDBJ whole genome shotgun (WGS) entry which is preliminary data.</text>
</comment>
<dbReference type="Pfam" id="PF00456">
    <property type="entry name" value="Transketolase_N"/>
    <property type="match status" value="1"/>
</dbReference>
<dbReference type="RefSeq" id="WP_108975489.1">
    <property type="nucleotide sequence ID" value="NZ_BFBB01000003.1"/>
</dbReference>
<evidence type="ECO:0000256" key="5">
    <source>
        <dbReference type="ARBA" id="ARBA00023052"/>
    </source>
</evidence>
<evidence type="ECO:0000256" key="4">
    <source>
        <dbReference type="ARBA" id="ARBA00022723"/>
    </source>
</evidence>
<dbReference type="GO" id="GO:0046872">
    <property type="term" value="F:metal ion binding"/>
    <property type="evidence" value="ECO:0007669"/>
    <property type="project" value="UniProtKB-KW"/>
</dbReference>
<organism evidence="7 8">
    <name type="scientific">Leptospira ryugenii</name>
    <dbReference type="NCBI Taxonomy" id="1917863"/>
    <lineage>
        <taxon>Bacteria</taxon>
        <taxon>Pseudomonadati</taxon>
        <taxon>Spirochaetota</taxon>
        <taxon>Spirochaetia</taxon>
        <taxon>Leptospirales</taxon>
        <taxon>Leptospiraceae</taxon>
        <taxon>Leptospira</taxon>
    </lineage>
</organism>
<comment type="cofactor">
    <cofactor evidence="1">
        <name>thiamine diphosphate</name>
        <dbReference type="ChEBI" id="CHEBI:58937"/>
    </cofactor>
</comment>
<dbReference type="SUPFAM" id="SSF52518">
    <property type="entry name" value="Thiamin diphosphate-binding fold (THDP-binding)"/>
    <property type="match status" value="1"/>
</dbReference>
<feature type="domain" description="Transketolase N-terminal" evidence="6">
    <location>
        <begin position="8"/>
        <end position="262"/>
    </location>
</feature>
<keyword evidence="3" id="KW-0808">Transferase</keyword>
<comment type="similarity">
    <text evidence="2">Belongs to the transketolase family.</text>
</comment>
<evidence type="ECO:0000313" key="7">
    <source>
        <dbReference type="EMBL" id="GBF50065.1"/>
    </source>
</evidence>
<dbReference type="PANTHER" id="PTHR47514">
    <property type="entry name" value="TRANSKETOLASE N-TERMINAL SECTION-RELATED"/>
    <property type="match status" value="1"/>
</dbReference>
<dbReference type="Proteomes" id="UP000245133">
    <property type="component" value="Unassembled WGS sequence"/>
</dbReference>
<dbReference type="EMBL" id="BFBB01000003">
    <property type="protein sequence ID" value="GBF50065.1"/>
    <property type="molecule type" value="Genomic_DNA"/>
</dbReference>
<evidence type="ECO:0000256" key="3">
    <source>
        <dbReference type="ARBA" id="ARBA00022679"/>
    </source>
</evidence>
<evidence type="ECO:0000256" key="1">
    <source>
        <dbReference type="ARBA" id="ARBA00001964"/>
    </source>
</evidence>
<dbReference type="GO" id="GO:0016740">
    <property type="term" value="F:transferase activity"/>
    <property type="evidence" value="ECO:0007669"/>
    <property type="project" value="UniProtKB-KW"/>
</dbReference>
<dbReference type="PROSITE" id="PS00801">
    <property type="entry name" value="TRANSKETOLASE_1"/>
    <property type="match status" value="1"/>
</dbReference>
<dbReference type="InterPro" id="IPR029061">
    <property type="entry name" value="THDP-binding"/>
</dbReference>
<evidence type="ECO:0000259" key="6">
    <source>
        <dbReference type="Pfam" id="PF00456"/>
    </source>
</evidence>
<evidence type="ECO:0000256" key="2">
    <source>
        <dbReference type="ARBA" id="ARBA00007131"/>
    </source>
</evidence>
<keyword evidence="4" id="KW-0479">Metal-binding</keyword>
<accession>A0A2P2DZL4</accession>
<keyword evidence="5" id="KW-0786">Thiamine pyrophosphate</keyword>